<evidence type="ECO:0008006" key="3">
    <source>
        <dbReference type="Google" id="ProtNLM"/>
    </source>
</evidence>
<protein>
    <recommendedName>
        <fullName evidence="3">Lipoprotein</fullName>
    </recommendedName>
</protein>
<sequence>MFRLGELLMYQTWILQKHYPSVILLASAVFGLTACKGDEPPSTSPKVEITPVTVPQSQEATPVVTSVRDVPEICPRLIQKKVDKTQTVRHESIKGNHCDYFIYPKIGDYVSVSVSDDRMKPVLAIPYPFDFANGSYQVIQNGRHVIRVEYDAFGTKPNLMNYTIEVDVRPTP</sequence>
<dbReference type="EMBL" id="CP089977">
    <property type="protein sequence ID" value="UXZ04705.1"/>
    <property type="molecule type" value="Genomic_DNA"/>
</dbReference>
<evidence type="ECO:0000313" key="2">
    <source>
        <dbReference type="Proteomes" id="UP001063782"/>
    </source>
</evidence>
<evidence type="ECO:0000313" key="1">
    <source>
        <dbReference type="EMBL" id="UXZ04705.1"/>
    </source>
</evidence>
<proteinExistence type="predicted"/>
<dbReference type="Proteomes" id="UP001063782">
    <property type="component" value="Chromosome"/>
</dbReference>
<accession>A0ABY6F3N3</accession>
<name>A0ABY6F3N3_9GAMM</name>
<dbReference type="PROSITE" id="PS51257">
    <property type="entry name" value="PROKAR_LIPOPROTEIN"/>
    <property type="match status" value="1"/>
</dbReference>
<gene>
    <name evidence="1" type="ORF">LU297_09090</name>
</gene>
<dbReference type="RefSeq" id="WP_263076196.1">
    <property type="nucleotide sequence ID" value="NZ_CP089977.1"/>
</dbReference>
<reference evidence="1" key="1">
    <citation type="submission" date="2021-12" db="EMBL/GenBank/DDBJ databases">
        <title>taxonomy of Moraxella sp. ZY201224.</title>
        <authorList>
            <person name="Li F."/>
        </authorList>
    </citation>
    <scope>NUCLEOTIDE SEQUENCE</scope>
    <source>
        <strain evidence="1">ZY201224</strain>
    </source>
</reference>
<organism evidence="1 2">
    <name type="scientific">Moraxella nasicaprae</name>
    <dbReference type="NCBI Taxonomy" id="2904122"/>
    <lineage>
        <taxon>Bacteria</taxon>
        <taxon>Pseudomonadati</taxon>
        <taxon>Pseudomonadota</taxon>
        <taxon>Gammaproteobacteria</taxon>
        <taxon>Moraxellales</taxon>
        <taxon>Moraxellaceae</taxon>
        <taxon>Moraxella</taxon>
    </lineage>
</organism>
<keyword evidence="2" id="KW-1185">Reference proteome</keyword>